<organism evidence="1 2">
    <name type="scientific">Metabacillus malikii</name>
    <dbReference type="NCBI Taxonomy" id="1504265"/>
    <lineage>
        <taxon>Bacteria</taxon>
        <taxon>Bacillati</taxon>
        <taxon>Bacillota</taxon>
        <taxon>Bacilli</taxon>
        <taxon>Bacillales</taxon>
        <taxon>Bacillaceae</taxon>
        <taxon>Metabacillus</taxon>
    </lineage>
</organism>
<evidence type="ECO:0000313" key="1">
    <source>
        <dbReference type="EMBL" id="MDQ0228890.1"/>
    </source>
</evidence>
<keyword evidence="2" id="KW-1185">Reference proteome</keyword>
<evidence type="ECO:0000313" key="2">
    <source>
        <dbReference type="Proteomes" id="UP001234495"/>
    </source>
</evidence>
<dbReference type="Proteomes" id="UP001234495">
    <property type="component" value="Unassembled WGS sequence"/>
</dbReference>
<dbReference type="EMBL" id="JAUSUD010000001">
    <property type="protein sequence ID" value="MDQ0228890.1"/>
    <property type="molecule type" value="Genomic_DNA"/>
</dbReference>
<proteinExistence type="predicted"/>
<accession>A0ABT9ZC92</accession>
<dbReference type="RefSeq" id="WP_307335655.1">
    <property type="nucleotide sequence ID" value="NZ_JAUSUD010000001.1"/>
</dbReference>
<comment type="caution">
    <text evidence="1">The sequence shown here is derived from an EMBL/GenBank/DDBJ whole genome shotgun (WGS) entry which is preliminary data.</text>
</comment>
<gene>
    <name evidence="1" type="ORF">J2S19_000140</name>
</gene>
<protein>
    <submittedName>
        <fullName evidence="1">Glutamate synthase domain-containing protein 2</fullName>
    </submittedName>
</protein>
<reference evidence="1 2" key="1">
    <citation type="submission" date="2023-07" db="EMBL/GenBank/DDBJ databases">
        <title>Genomic Encyclopedia of Type Strains, Phase IV (KMG-IV): sequencing the most valuable type-strain genomes for metagenomic binning, comparative biology and taxonomic classification.</title>
        <authorList>
            <person name="Goeker M."/>
        </authorList>
    </citation>
    <scope>NUCLEOTIDE SEQUENCE [LARGE SCALE GENOMIC DNA]</scope>
    <source>
        <strain evidence="1 2">DSM 29005</strain>
    </source>
</reference>
<sequence length="218" mass="26244">MGDGRRRKFKLEDIVVITMYGTVGKITNIHEINGQFVYEVNHSDSLYYENALSLYSDYEGPLKKIEEINIEVFYRIGDIVFHEAYGTTEFQIIGICTEVWRYKDEGWEEVIYELIRIKDGEWLEAKESEIISVSNKHKESSHYKLLFNTHKHKDSQKHINKPQQVLKERYQTRKKIDQLLDSYNDYKILYEMFHDEIYKEKLELIVYKLQNYSKLDLY</sequence>
<name>A0ABT9ZC92_9BACI</name>